<name>A0A9X0CEJ1_9CNID</name>
<keyword evidence="1" id="KW-0677">Repeat</keyword>
<dbReference type="GO" id="GO:0000030">
    <property type="term" value="F:mannosyltransferase activity"/>
    <property type="evidence" value="ECO:0007669"/>
    <property type="project" value="TreeGrafter"/>
</dbReference>
<evidence type="ECO:0000313" key="5">
    <source>
        <dbReference type="Proteomes" id="UP001163046"/>
    </source>
</evidence>
<keyword evidence="2 3" id="KW-0802">TPR repeat</keyword>
<sequence length="99" mass="11168">YIDQQKLKEAIAAFKTAVNLKNDHVGAWMNHALLLEKSGNRDEAISVIMEAKKYIPNESAVYFNLGNMLGQKDKFQEAEKHFLKALKLNPNSAEIHGNL</sequence>
<dbReference type="PANTHER" id="PTHR44227">
    <property type="match status" value="1"/>
</dbReference>
<dbReference type="GO" id="GO:0005783">
    <property type="term" value="C:endoplasmic reticulum"/>
    <property type="evidence" value="ECO:0007669"/>
    <property type="project" value="TreeGrafter"/>
</dbReference>
<dbReference type="GO" id="GO:0030968">
    <property type="term" value="P:endoplasmic reticulum unfolded protein response"/>
    <property type="evidence" value="ECO:0007669"/>
    <property type="project" value="TreeGrafter"/>
</dbReference>
<evidence type="ECO:0000256" key="3">
    <source>
        <dbReference type="PROSITE-ProRule" id="PRU00339"/>
    </source>
</evidence>
<dbReference type="Gene3D" id="1.25.40.10">
    <property type="entry name" value="Tetratricopeptide repeat domain"/>
    <property type="match status" value="1"/>
</dbReference>
<dbReference type="SUPFAM" id="SSF48452">
    <property type="entry name" value="TPR-like"/>
    <property type="match status" value="1"/>
</dbReference>
<dbReference type="Pfam" id="PF13181">
    <property type="entry name" value="TPR_8"/>
    <property type="match status" value="2"/>
</dbReference>
<accession>A0A9X0CEJ1</accession>
<feature type="repeat" description="TPR" evidence="3">
    <location>
        <begin position="59"/>
        <end position="92"/>
    </location>
</feature>
<evidence type="ECO:0000256" key="1">
    <source>
        <dbReference type="ARBA" id="ARBA00022737"/>
    </source>
</evidence>
<keyword evidence="5" id="KW-1185">Reference proteome</keyword>
<dbReference type="Pfam" id="PF00515">
    <property type="entry name" value="TPR_1"/>
    <property type="match status" value="1"/>
</dbReference>
<dbReference type="GO" id="GO:0035269">
    <property type="term" value="P:protein O-linked glycosylation via mannose"/>
    <property type="evidence" value="ECO:0007669"/>
    <property type="project" value="TreeGrafter"/>
</dbReference>
<evidence type="ECO:0000313" key="4">
    <source>
        <dbReference type="EMBL" id="KAJ7324081.1"/>
    </source>
</evidence>
<dbReference type="InterPro" id="IPR011990">
    <property type="entry name" value="TPR-like_helical_dom_sf"/>
</dbReference>
<dbReference type="OrthoDB" id="19588at2759"/>
<dbReference type="InterPro" id="IPR019734">
    <property type="entry name" value="TPR_rpt"/>
</dbReference>
<dbReference type="PROSITE" id="PS50005">
    <property type="entry name" value="TPR"/>
    <property type="match status" value="1"/>
</dbReference>
<dbReference type="EMBL" id="MU827809">
    <property type="protein sequence ID" value="KAJ7324081.1"/>
    <property type="molecule type" value="Genomic_DNA"/>
</dbReference>
<proteinExistence type="predicted"/>
<dbReference type="PROSITE" id="PS50293">
    <property type="entry name" value="TPR_REGION"/>
    <property type="match status" value="1"/>
</dbReference>
<dbReference type="InterPro" id="IPR052346">
    <property type="entry name" value="O-mannosyl-transferase_TMTC"/>
</dbReference>
<feature type="non-terminal residue" evidence="4">
    <location>
        <position position="99"/>
    </location>
</feature>
<dbReference type="Proteomes" id="UP001163046">
    <property type="component" value="Unassembled WGS sequence"/>
</dbReference>
<evidence type="ECO:0000256" key="2">
    <source>
        <dbReference type="ARBA" id="ARBA00022803"/>
    </source>
</evidence>
<organism evidence="4 5">
    <name type="scientific">Desmophyllum pertusum</name>
    <dbReference type="NCBI Taxonomy" id="174260"/>
    <lineage>
        <taxon>Eukaryota</taxon>
        <taxon>Metazoa</taxon>
        <taxon>Cnidaria</taxon>
        <taxon>Anthozoa</taxon>
        <taxon>Hexacorallia</taxon>
        <taxon>Scleractinia</taxon>
        <taxon>Caryophylliina</taxon>
        <taxon>Caryophylliidae</taxon>
        <taxon>Desmophyllum</taxon>
    </lineage>
</organism>
<gene>
    <name evidence="4" type="primary">TMTC4_3</name>
    <name evidence="4" type="ORF">OS493_030255</name>
</gene>
<feature type="non-terminal residue" evidence="4">
    <location>
        <position position="1"/>
    </location>
</feature>
<dbReference type="PANTHER" id="PTHR44227:SF3">
    <property type="entry name" value="PROTEIN O-MANNOSYL-TRANSFERASE TMTC4"/>
    <property type="match status" value="1"/>
</dbReference>
<comment type="caution">
    <text evidence="4">The sequence shown here is derived from an EMBL/GenBank/DDBJ whole genome shotgun (WGS) entry which is preliminary data.</text>
</comment>
<reference evidence="4" key="1">
    <citation type="submission" date="2023-01" db="EMBL/GenBank/DDBJ databases">
        <title>Genome assembly of the deep-sea coral Lophelia pertusa.</title>
        <authorList>
            <person name="Herrera S."/>
            <person name="Cordes E."/>
        </authorList>
    </citation>
    <scope>NUCLEOTIDE SEQUENCE</scope>
    <source>
        <strain evidence="4">USNM1676648</strain>
        <tissue evidence="4">Polyp</tissue>
    </source>
</reference>
<dbReference type="AlphaFoldDB" id="A0A9X0CEJ1"/>
<dbReference type="SMART" id="SM00028">
    <property type="entry name" value="TPR"/>
    <property type="match status" value="2"/>
</dbReference>
<protein>
    <submittedName>
        <fullName evidence="4">Protein O-mannosyl-transferase tmtc4</fullName>
    </submittedName>
</protein>